<organism evidence="2 3">
    <name type="scientific">Enterococcus canintestini</name>
    <dbReference type="NCBI Taxonomy" id="317010"/>
    <lineage>
        <taxon>Bacteria</taxon>
        <taxon>Bacillati</taxon>
        <taxon>Bacillota</taxon>
        <taxon>Bacilli</taxon>
        <taxon>Lactobacillales</taxon>
        <taxon>Enterococcaceae</taxon>
        <taxon>Enterococcus</taxon>
    </lineage>
</organism>
<dbReference type="STRING" id="317010.RU96_GL001928"/>
<evidence type="ECO:0000313" key="3">
    <source>
        <dbReference type="Proteomes" id="UP000182835"/>
    </source>
</evidence>
<protein>
    <submittedName>
        <fullName evidence="2">Uncharacterized protein</fullName>
    </submittedName>
</protein>
<feature type="region of interest" description="Disordered" evidence="1">
    <location>
        <begin position="1"/>
        <end position="43"/>
    </location>
</feature>
<reference evidence="2 3" key="1">
    <citation type="submission" date="2014-12" db="EMBL/GenBank/DDBJ databases">
        <title>Draft genome sequences of 29 type strains of Enterococci.</title>
        <authorList>
            <person name="Zhong Z."/>
            <person name="Sun Z."/>
            <person name="Liu W."/>
            <person name="Zhang W."/>
            <person name="Zhang H."/>
        </authorList>
    </citation>
    <scope>NUCLEOTIDE SEQUENCE [LARGE SCALE GENOMIC DNA]</scope>
    <source>
        <strain evidence="2 3">DSM 21207</strain>
    </source>
</reference>
<dbReference type="Proteomes" id="UP000182835">
    <property type="component" value="Unassembled WGS sequence"/>
</dbReference>
<accession>A0A1L8R858</accession>
<proteinExistence type="predicted"/>
<evidence type="ECO:0000256" key="1">
    <source>
        <dbReference type="SAM" id="MobiDB-lite"/>
    </source>
</evidence>
<comment type="caution">
    <text evidence="2">The sequence shown here is derived from an EMBL/GenBank/DDBJ whole genome shotgun (WGS) entry which is preliminary data.</text>
</comment>
<gene>
    <name evidence="2" type="ORF">RU96_GL001928</name>
</gene>
<name>A0A1L8R858_9ENTE</name>
<feature type="compositionally biased region" description="Polar residues" evidence="1">
    <location>
        <begin position="30"/>
        <end position="43"/>
    </location>
</feature>
<dbReference type="AlphaFoldDB" id="A0A1L8R858"/>
<dbReference type="EMBL" id="JXKG01000004">
    <property type="protein sequence ID" value="OJG15951.1"/>
    <property type="molecule type" value="Genomic_DNA"/>
</dbReference>
<feature type="compositionally biased region" description="Basic and acidic residues" evidence="1">
    <location>
        <begin position="8"/>
        <end position="29"/>
    </location>
</feature>
<evidence type="ECO:0000313" key="2">
    <source>
        <dbReference type="EMBL" id="OJG15951.1"/>
    </source>
</evidence>
<sequence>MNGVAASEKNKKTAEISSYEKKSAVDKEQNSSTNLSQNIAQLS</sequence>